<dbReference type="RefSeq" id="WP_051066305.1">
    <property type="nucleotide sequence ID" value="NZ_MF974398.1"/>
</dbReference>
<dbReference type="EMBL" id="MF974398">
    <property type="protein sequence ID" value="AVH81607.1"/>
    <property type="molecule type" value="Genomic_DNA"/>
</dbReference>
<dbReference type="AlphaFoldDB" id="A0A343US34"/>
<name>A0A343US34_9LEPT</name>
<evidence type="ECO:0000256" key="1">
    <source>
        <dbReference type="SAM" id="Phobius"/>
    </source>
</evidence>
<geneLocation type="plasmid" evidence="2">
    <name>p2_L200901116</name>
</geneLocation>
<feature type="transmembrane region" description="Helical" evidence="1">
    <location>
        <begin position="34"/>
        <end position="54"/>
    </location>
</feature>
<sequence length="141" mass="15794">MLITVGTLIGLSVSVLFVYILPLLYGIYLAPCSAIGVAIANLFFAAAALLGNAFRINADVASGLRVPTLNRVVVIVVVAIYRFVDQTEFVKKSEFWREANFTKENFAMNLLYSDHKLRMNTEMDLSSRAKFLVDEYQSFIK</sequence>
<accession>A0A343US34</accession>
<organism evidence="2">
    <name type="scientific">Leptospira mayottensis 200901116</name>
    <dbReference type="NCBI Taxonomy" id="1192864"/>
    <lineage>
        <taxon>Bacteria</taxon>
        <taxon>Pseudomonadati</taxon>
        <taxon>Spirochaetota</taxon>
        <taxon>Spirochaetia</taxon>
        <taxon>Leptospirales</taxon>
        <taxon>Leptospiraceae</taxon>
        <taxon>Leptospira</taxon>
    </lineage>
</organism>
<evidence type="ECO:0000313" key="2">
    <source>
        <dbReference type="EMBL" id="AVH81607.1"/>
    </source>
</evidence>
<keyword evidence="2" id="KW-0614">Plasmid</keyword>
<keyword evidence="1" id="KW-0472">Membrane</keyword>
<reference evidence="2" key="1">
    <citation type="journal article" date="2018" name="Sci. Rep.">
        <title>Characterization of LE3 and LE4, the only lytic phages known to infect the spirochete Leptospira.</title>
        <authorList>
            <person name="Schiettekatte O."/>
            <person name="Vincent A.T."/>
            <person name="Malosse C."/>
            <person name="Lechat P."/>
            <person name="Chamot-Rooke J."/>
            <person name="Veyrier F.J."/>
            <person name="Picardeau M."/>
            <person name="Bourhy P."/>
        </authorList>
    </citation>
    <scope>NUCLEOTIDE SEQUENCE</scope>
    <source>
        <plasmid evidence="2">p2_L200901116</plasmid>
    </source>
</reference>
<feature type="transmembrane region" description="Helical" evidence="1">
    <location>
        <begin position="7"/>
        <end position="28"/>
    </location>
</feature>
<keyword evidence="1" id="KW-1133">Transmembrane helix</keyword>
<keyword evidence="1" id="KW-0812">Transmembrane</keyword>
<protein>
    <submittedName>
        <fullName evidence="2">Uncharacterized protein</fullName>
    </submittedName>
</protein>
<proteinExistence type="predicted"/>